<proteinExistence type="predicted"/>
<gene>
    <name evidence="2" type="ORF">CAPTEDRAFT_208765</name>
</gene>
<dbReference type="PROSITE" id="PS50948">
    <property type="entry name" value="PAN"/>
    <property type="match status" value="1"/>
</dbReference>
<keyword evidence="4" id="KW-1185">Reference proteome</keyword>
<dbReference type="InterPro" id="IPR003609">
    <property type="entry name" value="Pan_app"/>
</dbReference>
<dbReference type="EMBL" id="KB308905">
    <property type="protein sequence ID" value="ELT96123.1"/>
    <property type="molecule type" value="Genomic_DNA"/>
</dbReference>
<sequence>MALLGDLFGLVLVFSTVYACNFKIVDLSQLSQVLFDFTNTIRARNDVDCFIACGGSVNCTAVAWDEEAKDCHILTRHGTSTNTSTSTLSTHRVIVYAREEFLCGND</sequence>
<feature type="domain" description="Apple" evidence="1">
    <location>
        <begin position="20"/>
        <end position="103"/>
    </location>
</feature>
<dbReference type="EMBL" id="AMQN01011493">
    <property type="status" value="NOT_ANNOTATED_CDS"/>
    <property type="molecule type" value="Genomic_DNA"/>
</dbReference>
<organism evidence="2">
    <name type="scientific">Capitella teleta</name>
    <name type="common">Polychaete worm</name>
    <dbReference type="NCBI Taxonomy" id="283909"/>
    <lineage>
        <taxon>Eukaryota</taxon>
        <taxon>Metazoa</taxon>
        <taxon>Spiralia</taxon>
        <taxon>Lophotrochozoa</taxon>
        <taxon>Annelida</taxon>
        <taxon>Polychaeta</taxon>
        <taxon>Sedentaria</taxon>
        <taxon>Scolecida</taxon>
        <taxon>Capitellidae</taxon>
        <taxon>Capitella</taxon>
    </lineage>
</organism>
<reference evidence="4" key="1">
    <citation type="submission" date="2012-12" db="EMBL/GenBank/DDBJ databases">
        <authorList>
            <person name="Hellsten U."/>
            <person name="Grimwood J."/>
            <person name="Chapman J.A."/>
            <person name="Shapiro H."/>
            <person name="Aerts A."/>
            <person name="Otillar R.P."/>
            <person name="Terry A.Y."/>
            <person name="Boore J.L."/>
            <person name="Simakov O."/>
            <person name="Marletaz F."/>
            <person name="Cho S.-J."/>
            <person name="Edsinger-Gonzales E."/>
            <person name="Havlak P."/>
            <person name="Kuo D.-H."/>
            <person name="Larsson T."/>
            <person name="Lv J."/>
            <person name="Arendt D."/>
            <person name="Savage R."/>
            <person name="Osoegawa K."/>
            <person name="de Jong P."/>
            <person name="Lindberg D.R."/>
            <person name="Seaver E.C."/>
            <person name="Weisblat D.A."/>
            <person name="Putnam N.H."/>
            <person name="Grigoriev I.V."/>
            <person name="Rokhsar D.S."/>
        </authorList>
    </citation>
    <scope>NUCLEOTIDE SEQUENCE</scope>
    <source>
        <strain evidence="4">I ESC-2004</strain>
    </source>
</reference>
<dbReference type="Proteomes" id="UP000014760">
    <property type="component" value="Unassembled WGS sequence"/>
</dbReference>
<evidence type="ECO:0000259" key="1">
    <source>
        <dbReference type="PROSITE" id="PS50948"/>
    </source>
</evidence>
<name>R7TQC9_CAPTE</name>
<evidence type="ECO:0000313" key="4">
    <source>
        <dbReference type="Proteomes" id="UP000014760"/>
    </source>
</evidence>
<reference evidence="2 4" key="2">
    <citation type="journal article" date="2013" name="Nature">
        <title>Insights into bilaterian evolution from three spiralian genomes.</title>
        <authorList>
            <person name="Simakov O."/>
            <person name="Marletaz F."/>
            <person name="Cho S.J."/>
            <person name="Edsinger-Gonzales E."/>
            <person name="Havlak P."/>
            <person name="Hellsten U."/>
            <person name="Kuo D.H."/>
            <person name="Larsson T."/>
            <person name="Lv J."/>
            <person name="Arendt D."/>
            <person name="Savage R."/>
            <person name="Osoegawa K."/>
            <person name="de Jong P."/>
            <person name="Grimwood J."/>
            <person name="Chapman J.A."/>
            <person name="Shapiro H."/>
            <person name="Aerts A."/>
            <person name="Otillar R.P."/>
            <person name="Terry A.Y."/>
            <person name="Boore J.L."/>
            <person name="Grigoriev I.V."/>
            <person name="Lindberg D.R."/>
            <person name="Seaver E.C."/>
            <person name="Weisblat D.A."/>
            <person name="Putnam N.H."/>
            <person name="Rokhsar D.S."/>
        </authorList>
    </citation>
    <scope>NUCLEOTIDE SEQUENCE</scope>
    <source>
        <strain evidence="2 4">I ESC-2004</strain>
    </source>
</reference>
<accession>R7TQC9</accession>
<dbReference type="AlphaFoldDB" id="R7TQC9"/>
<reference evidence="3" key="3">
    <citation type="submission" date="2015-06" db="UniProtKB">
        <authorList>
            <consortium name="EnsemblMetazoa"/>
        </authorList>
    </citation>
    <scope>IDENTIFICATION</scope>
</reference>
<protein>
    <recommendedName>
        <fullName evidence="1">Apple domain-containing protein</fullName>
    </recommendedName>
</protein>
<evidence type="ECO:0000313" key="2">
    <source>
        <dbReference type="EMBL" id="ELT96123.1"/>
    </source>
</evidence>
<dbReference type="EnsemblMetazoa" id="CapteT208765">
    <property type="protein sequence ID" value="CapteP208765"/>
    <property type="gene ID" value="CapteG208765"/>
</dbReference>
<dbReference type="Pfam" id="PF00024">
    <property type="entry name" value="PAN_1"/>
    <property type="match status" value="1"/>
</dbReference>
<dbReference type="HOGENOM" id="CLU_2243170_0_0_1"/>
<feature type="non-terminal residue" evidence="2">
    <location>
        <position position="106"/>
    </location>
</feature>
<evidence type="ECO:0000313" key="3">
    <source>
        <dbReference type="EnsemblMetazoa" id="CapteP208765"/>
    </source>
</evidence>